<dbReference type="PANTHER" id="PTHR17224">
    <property type="entry name" value="PEPTIDYL-TRNA HYDROLASE"/>
    <property type="match status" value="1"/>
</dbReference>
<dbReference type="Proteomes" id="UP001501771">
    <property type="component" value="Unassembled WGS sequence"/>
</dbReference>
<dbReference type="PANTHER" id="PTHR17224:SF1">
    <property type="entry name" value="PEPTIDYL-TRNA HYDROLASE"/>
    <property type="match status" value="1"/>
</dbReference>
<feature type="binding site" evidence="7">
    <location>
        <position position="75"/>
    </location>
    <ligand>
        <name>tRNA</name>
        <dbReference type="ChEBI" id="CHEBI:17843"/>
    </ligand>
</feature>
<dbReference type="EC" id="3.1.1.29" evidence="1 7"/>
<feature type="active site" description="Proton acceptor" evidence="7">
    <location>
        <position position="24"/>
    </location>
</feature>
<gene>
    <name evidence="7 8" type="primary">pth</name>
    <name evidence="8" type="ORF">GCM10009844_15120</name>
</gene>
<dbReference type="GO" id="GO:0016787">
    <property type="term" value="F:hydrolase activity"/>
    <property type="evidence" value="ECO:0007669"/>
    <property type="project" value="UniProtKB-KW"/>
</dbReference>
<feature type="binding site" evidence="7">
    <location>
        <position position="77"/>
    </location>
    <ligand>
        <name>tRNA</name>
        <dbReference type="ChEBI" id="CHEBI:17843"/>
    </ligand>
</feature>
<dbReference type="NCBIfam" id="TIGR00447">
    <property type="entry name" value="pth"/>
    <property type="match status" value="1"/>
</dbReference>
<dbReference type="InterPro" id="IPR001328">
    <property type="entry name" value="Pept_tRNA_hydro"/>
</dbReference>
<sequence length="197" mass="21410">MTDTEVWLVVGLGNPGPSYAGHRHNVGYLVADELARRLGSSWRAHKTGRADVVEGRLGAPGTPGPRLVLARPRCYMNETGGPVKALATFYKVPPERIIAIHDELDIGFGTLRTKLGGGDNGHNGLRSMRSSLGTGDFFRVRCGIGRPPGRQDVADFVLSSYSSVERKELPFQVDHAADAVETLVTEGLERTQQRFNS</sequence>
<feature type="site" description="Discriminates between blocked and unblocked aminoacyl-tRNA" evidence="7">
    <location>
        <position position="14"/>
    </location>
</feature>
<protein>
    <recommendedName>
        <fullName evidence="6 7">Peptidyl-tRNA hydrolase</fullName>
        <shortName evidence="7">Pth</shortName>
        <ecNumber evidence="1 7">3.1.1.29</ecNumber>
    </recommendedName>
</protein>
<keyword evidence="7" id="KW-0963">Cytoplasm</keyword>
<feature type="site" description="Stabilizes the basic form of H active site to accept a proton" evidence="7">
    <location>
        <position position="102"/>
    </location>
</feature>
<evidence type="ECO:0000256" key="3">
    <source>
        <dbReference type="ARBA" id="ARBA00022801"/>
    </source>
</evidence>
<comment type="function">
    <text evidence="7">Hydrolyzes ribosome-free peptidyl-tRNAs (with 1 or more amino acids incorporated), which drop off the ribosome during protein synthesis, or as a result of ribosome stalling.</text>
</comment>
<dbReference type="CDD" id="cd00462">
    <property type="entry name" value="PTH"/>
    <property type="match status" value="1"/>
</dbReference>
<keyword evidence="4 7" id="KW-0694">RNA-binding</keyword>
<dbReference type="SUPFAM" id="SSF53178">
    <property type="entry name" value="Peptidyl-tRNA hydrolase-like"/>
    <property type="match status" value="1"/>
</dbReference>
<feature type="binding site" evidence="7">
    <location>
        <position position="123"/>
    </location>
    <ligand>
        <name>tRNA</name>
        <dbReference type="ChEBI" id="CHEBI:17843"/>
    </ligand>
</feature>
<reference evidence="9" key="1">
    <citation type="journal article" date="2019" name="Int. J. Syst. Evol. Microbiol.">
        <title>The Global Catalogue of Microorganisms (GCM) 10K type strain sequencing project: providing services to taxonomists for standard genome sequencing and annotation.</title>
        <authorList>
            <consortium name="The Broad Institute Genomics Platform"/>
            <consortium name="The Broad Institute Genome Sequencing Center for Infectious Disease"/>
            <person name="Wu L."/>
            <person name="Ma J."/>
        </authorList>
    </citation>
    <scope>NUCLEOTIDE SEQUENCE [LARGE SCALE GENOMIC DNA]</scope>
    <source>
        <strain evidence="9">JCM 16022</strain>
    </source>
</reference>
<comment type="subcellular location">
    <subcellularLocation>
        <location evidence="7">Cytoplasm</location>
    </subcellularLocation>
</comment>
<feature type="binding site" evidence="7">
    <location>
        <position position="19"/>
    </location>
    <ligand>
        <name>tRNA</name>
        <dbReference type="ChEBI" id="CHEBI:17843"/>
    </ligand>
</feature>
<comment type="catalytic activity">
    <reaction evidence="7">
        <text>an N-acyl-L-alpha-aminoacyl-tRNA + H2O = an N-acyl-L-amino acid + a tRNA + H(+)</text>
        <dbReference type="Rhea" id="RHEA:54448"/>
        <dbReference type="Rhea" id="RHEA-COMP:10123"/>
        <dbReference type="Rhea" id="RHEA-COMP:13883"/>
        <dbReference type="ChEBI" id="CHEBI:15377"/>
        <dbReference type="ChEBI" id="CHEBI:15378"/>
        <dbReference type="ChEBI" id="CHEBI:59874"/>
        <dbReference type="ChEBI" id="CHEBI:78442"/>
        <dbReference type="ChEBI" id="CHEBI:138191"/>
        <dbReference type="EC" id="3.1.1.29"/>
    </reaction>
</comment>
<evidence type="ECO:0000313" key="9">
    <source>
        <dbReference type="Proteomes" id="UP001501771"/>
    </source>
</evidence>
<evidence type="ECO:0000256" key="5">
    <source>
        <dbReference type="ARBA" id="ARBA00038063"/>
    </source>
</evidence>
<comment type="function">
    <text evidence="7">Catalyzes the release of premature peptidyl moieties from peptidyl-tRNA molecules trapped in stalled 50S ribosomal subunits, and thus maintains levels of free tRNAs and 50S ribosomes.</text>
</comment>
<dbReference type="InterPro" id="IPR036416">
    <property type="entry name" value="Pept_tRNA_hydro_sf"/>
</dbReference>
<dbReference type="Pfam" id="PF01195">
    <property type="entry name" value="Pept_tRNA_hydro"/>
    <property type="match status" value="1"/>
</dbReference>
<organism evidence="8 9">
    <name type="scientific">Nocardioides koreensis</name>
    <dbReference type="NCBI Taxonomy" id="433651"/>
    <lineage>
        <taxon>Bacteria</taxon>
        <taxon>Bacillati</taxon>
        <taxon>Actinomycetota</taxon>
        <taxon>Actinomycetes</taxon>
        <taxon>Propionibacteriales</taxon>
        <taxon>Nocardioidaceae</taxon>
        <taxon>Nocardioides</taxon>
    </lineage>
</organism>
<dbReference type="HAMAP" id="MF_00083">
    <property type="entry name" value="Pept_tRNA_hydro_bact"/>
    <property type="match status" value="1"/>
</dbReference>
<accession>A0ABP5LA41</accession>
<dbReference type="EMBL" id="BAAAQR010000003">
    <property type="protein sequence ID" value="GAA2143096.1"/>
    <property type="molecule type" value="Genomic_DNA"/>
</dbReference>
<evidence type="ECO:0000256" key="4">
    <source>
        <dbReference type="ARBA" id="ARBA00022884"/>
    </source>
</evidence>
<evidence type="ECO:0000256" key="7">
    <source>
        <dbReference type="HAMAP-Rule" id="MF_00083"/>
    </source>
</evidence>
<evidence type="ECO:0000313" key="8">
    <source>
        <dbReference type="EMBL" id="GAA2143096.1"/>
    </source>
</evidence>
<evidence type="ECO:0000256" key="1">
    <source>
        <dbReference type="ARBA" id="ARBA00013260"/>
    </source>
</evidence>
<keyword evidence="9" id="KW-1185">Reference proteome</keyword>
<dbReference type="RefSeq" id="WP_344149700.1">
    <property type="nucleotide sequence ID" value="NZ_BAAAQR010000003.1"/>
</dbReference>
<name>A0ABP5LA41_9ACTN</name>
<proteinExistence type="inferred from homology"/>
<dbReference type="InterPro" id="IPR018171">
    <property type="entry name" value="Pept_tRNA_hydro_CS"/>
</dbReference>
<comment type="caution">
    <text evidence="8">The sequence shown here is derived from an EMBL/GenBank/DDBJ whole genome shotgun (WGS) entry which is preliminary data.</text>
</comment>
<keyword evidence="3 7" id="KW-0378">Hydrolase</keyword>
<keyword evidence="2 7" id="KW-0820">tRNA-binding</keyword>
<dbReference type="PROSITE" id="PS01196">
    <property type="entry name" value="PEPT_TRNA_HYDROL_2"/>
    <property type="match status" value="1"/>
</dbReference>
<comment type="subunit">
    <text evidence="7">Monomer.</text>
</comment>
<comment type="similarity">
    <text evidence="5 7">Belongs to the PTH family.</text>
</comment>
<evidence type="ECO:0000256" key="2">
    <source>
        <dbReference type="ARBA" id="ARBA00022555"/>
    </source>
</evidence>
<evidence type="ECO:0000256" key="6">
    <source>
        <dbReference type="ARBA" id="ARBA00050038"/>
    </source>
</evidence>
<dbReference type="Gene3D" id="3.40.50.1470">
    <property type="entry name" value="Peptidyl-tRNA hydrolase"/>
    <property type="match status" value="1"/>
</dbReference>